<proteinExistence type="predicted"/>
<reference evidence="4" key="1">
    <citation type="submission" date="2016-03" db="EMBL/GenBank/DDBJ databases">
        <authorList>
            <person name="Oger P.M."/>
        </authorList>
    </citation>
    <scope>NUCLEOTIDE SEQUENCE [LARGE SCALE GENOMIC DNA]</scope>
    <source>
        <strain evidence="4">OG-1</strain>
    </source>
</reference>
<dbReference type="SUPFAM" id="SSF48208">
    <property type="entry name" value="Six-hairpin glycosidases"/>
    <property type="match status" value="1"/>
</dbReference>
<keyword evidence="1" id="KW-1133">Transmembrane helix</keyword>
<dbReference type="Proteomes" id="UP000073604">
    <property type="component" value="Chromosome"/>
</dbReference>
<evidence type="ECO:0000313" key="3">
    <source>
        <dbReference type="EMBL" id="AMQ18460.1"/>
    </source>
</evidence>
<dbReference type="AlphaFoldDB" id="A0A142CUK8"/>
<dbReference type="InterPro" id="IPR008928">
    <property type="entry name" value="6-hairpin_glycosidase_sf"/>
</dbReference>
<dbReference type="InterPro" id="IPR039721">
    <property type="entry name" value="C5-epimerase"/>
</dbReference>
<dbReference type="GO" id="GO:0015012">
    <property type="term" value="P:heparan sulfate proteoglycan biosynthetic process"/>
    <property type="evidence" value="ECO:0007669"/>
    <property type="project" value="InterPro"/>
</dbReference>
<dbReference type="Pfam" id="PF06662">
    <property type="entry name" value="C5-epim_C"/>
    <property type="match status" value="1"/>
</dbReference>
<dbReference type="KEGG" id="tpep:A0127_04370"/>
<dbReference type="STRING" id="53952.A0127_04370"/>
<keyword evidence="1" id="KW-0472">Membrane</keyword>
<organism evidence="3 4">
    <name type="scientific">Thermococcus peptonophilus</name>
    <dbReference type="NCBI Taxonomy" id="53952"/>
    <lineage>
        <taxon>Archaea</taxon>
        <taxon>Methanobacteriati</taxon>
        <taxon>Methanobacteriota</taxon>
        <taxon>Thermococci</taxon>
        <taxon>Thermococcales</taxon>
        <taxon>Thermococcaceae</taxon>
        <taxon>Thermococcus</taxon>
    </lineage>
</organism>
<evidence type="ECO:0000313" key="4">
    <source>
        <dbReference type="Proteomes" id="UP000073604"/>
    </source>
</evidence>
<keyword evidence="4" id="KW-1185">Reference proteome</keyword>
<dbReference type="PANTHER" id="PTHR13174">
    <property type="entry name" value="D-GLUCURONYL C5-EPIMERASE"/>
    <property type="match status" value="1"/>
</dbReference>
<dbReference type="GO" id="GO:0005975">
    <property type="term" value="P:carbohydrate metabolic process"/>
    <property type="evidence" value="ECO:0007669"/>
    <property type="project" value="InterPro"/>
</dbReference>
<accession>A0A142CUK8</accession>
<feature type="transmembrane region" description="Helical" evidence="1">
    <location>
        <begin position="5"/>
        <end position="27"/>
    </location>
</feature>
<sequence>MKKNIVVLVIAFLIIMLLTGGVLITHFSKEKTSNSGNVRVYVMLLEKNAAFEMADFSIKVGNALLNETNKPVLAYQGQPREIQMEVRGTTRNWNGIEFNVEGNIDINATEGGKDYLVTLEATHEPGVFVLRQVPELSGLIGKDVPETILLENYPTAEKVMKEVNALGELKRNQKLREKYLRLWDETGNLSYLLAYRDLSYHLKTLALMKKLGNLDAVGVKTYVMDIIATDYYYSHFTKPGKKDMTLVFDNSSPYYGTIKATEGPLKSSLPFVYYPARGFNIYPVSAVHWAHRYFLMGRRDLSLRILGQLMPFIEYRKCNGETCALLPVYFHFQNASVPWVSGYAQGMAAGLYALAYNMTRNESYLNIAKFFLNSFDLPLSENGFIAETKYGVWYLEYNYYPEQLVLNGHIITLQGLYHYWEVTGDEKAYELFIKGVESVKKALPDFDTGNWSRYASVYNSSSEFYHRLHIRLLLWLYAKTGDETFMEYAEKWNSYLAERGLKKENIEKLLQEMRDSP</sequence>
<keyword evidence="1" id="KW-0812">Transmembrane</keyword>
<evidence type="ECO:0000256" key="1">
    <source>
        <dbReference type="SAM" id="Phobius"/>
    </source>
</evidence>
<name>A0A142CUK8_9EURY</name>
<dbReference type="GO" id="GO:0047464">
    <property type="term" value="F:heparosan-N-sulfate-glucuronate 5-epimerase activity"/>
    <property type="evidence" value="ECO:0007669"/>
    <property type="project" value="InterPro"/>
</dbReference>
<evidence type="ECO:0000259" key="2">
    <source>
        <dbReference type="Pfam" id="PF06662"/>
    </source>
</evidence>
<dbReference type="EMBL" id="CP014750">
    <property type="protein sequence ID" value="AMQ18460.1"/>
    <property type="molecule type" value="Genomic_DNA"/>
</dbReference>
<feature type="domain" description="D-glucuronyl C5-epimerase C-terminal" evidence="2">
    <location>
        <begin position="333"/>
        <end position="494"/>
    </location>
</feature>
<protein>
    <recommendedName>
        <fullName evidence="2">D-glucuronyl C5-epimerase C-terminal domain-containing protein</fullName>
    </recommendedName>
</protein>
<dbReference type="PANTHER" id="PTHR13174:SF3">
    <property type="entry name" value="D-GLUCURONYL C5-EPIMERASE"/>
    <property type="match status" value="1"/>
</dbReference>
<dbReference type="InterPro" id="IPR010598">
    <property type="entry name" value="C5-epim_C"/>
</dbReference>
<gene>
    <name evidence="3" type="ORF">A0127_04370</name>
</gene>